<evidence type="ECO:0000259" key="8">
    <source>
        <dbReference type="SMART" id="SM00474"/>
    </source>
</evidence>
<evidence type="ECO:0000256" key="6">
    <source>
        <dbReference type="ARBA" id="ARBA00040531"/>
    </source>
</evidence>
<keyword evidence="1" id="KW-0540">Nuclease</keyword>
<evidence type="ECO:0000256" key="2">
    <source>
        <dbReference type="ARBA" id="ARBA00022723"/>
    </source>
</evidence>
<dbReference type="PANTHER" id="PTHR13620">
    <property type="entry name" value="3-5 EXONUCLEASE"/>
    <property type="match status" value="1"/>
</dbReference>
<dbReference type="GeneID" id="30523111"/>
<dbReference type="PANTHER" id="PTHR13620:SF109">
    <property type="entry name" value="3'-5' EXONUCLEASE"/>
    <property type="match status" value="1"/>
</dbReference>
<proteinExistence type="predicted"/>
<protein>
    <recommendedName>
        <fullName evidence="6">3'-5' exonuclease</fullName>
    </recommendedName>
    <alternativeName>
        <fullName evidence="7">Werner Syndrome-like exonuclease</fullName>
    </alternativeName>
</protein>
<dbReference type="RefSeq" id="YP_009329103.1">
    <property type="nucleotide sequence ID" value="NC_032108.1"/>
</dbReference>
<name>A0A1M7XU66_9VIRU</name>
<evidence type="ECO:0000313" key="10">
    <source>
        <dbReference type="Proteomes" id="UP000201465"/>
    </source>
</evidence>
<evidence type="ECO:0000256" key="4">
    <source>
        <dbReference type="ARBA" id="ARBA00022839"/>
    </source>
</evidence>
<dbReference type="GO" id="GO:0046872">
    <property type="term" value="F:metal ion binding"/>
    <property type="evidence" value="ECO:0007669"/>
    <property type="project" value="UniProtKB-KW"/>
</dbReference>
<keyword evidence="5" id="KW-0460">Magnesium</keyword>
<keyword evidence="2" id="KW-0479">Metal-binding</keyword>
<dbReference type="InterPro" id="IPR002562">
    <property type="entry name" value="3'-5'_exonuclease_dom"/>
</dbReference>
<dbReference type="SMART" id="SM00474">
    <property type="entry name" value="35EXOc"/>
    <property type="match status" value="1"/>
</dbReference>
<sequence length="195" mass="21927">MQHLVLDGEVDVYYLCDFDEAENAFAQLFASKPNLLGLDTETTVGQEKEALLQLATEGVVYVYPILNLSFGTYPGGKEYSSRLPPSLKKILNSPNIIKSGVDIEADASSLNKNYSLNLRGVLDLQKVALAMDYKNTSLLHLAKHWNLPLGNKESVKKHIYKIAWDKQLSDRYLEYAARDAYLSLELAKKMLVRVD</sequence>
<evidence type="ECO:0000256" key="1">
    <source>
        <dbReference type="ARBA" id="ARBA00022722"/>
    </source>
</evidence>
<accession>A0A1M7XU66</accession>
<gene>
    <name evidence="9" type="ORF">BQ3484_163</name>
</gene>
<keyword evidence="4" id="KW-0269">Exonuclease</keyword>
<dbReference type="InterPro" id="IPR051132">
    <property type="entry name" value="3-5_Exonuclease_domain"/>
</dbReference>
<dbReference type="EMBL" id="LT671577">
    <property type="protein sequence ID" value="SHO33231.1"/>
    <property type="molecule type" value="Genomic_DNA"/>
</dbReference>
<dbReference type="InterPro" id="IPR036397">
    <property type="entry name" value="RNaseH_sf"/>
</dbReference>
<reference evidence="9 10" key="1">
    <citation type="submission" date="2016-11" db="EMBL/GenBank/DDBJ databases">
        <authorList>
            <consortium name="Urmite Genomes"/>
        </authorList>
    </citation>
    <scope>NUCLEOTIDE SEQUENCE [LARGE SCALE GENOMIC DNA]</scope>
    <source>
        <strain evidence="9 10">A11</strain>
    </source>
</reference>
<evidence type="ECO:0000256" key="3">
    <source>
        <dbReference type="ARBA" id="ARBA00022801"/>
    </source>
</evidence>
<dbReference type="GO" id="GO:0008408">
    <property type="term" value="F:3'-5' exonuclease activity"/>
    <property type="evidence" value="ECO:0007669"/>
    <property type="project" value="InterPro"/>
</dbReference>
<dbReference type="InterPro" id="IPR012337">
    <property type="entry name" value="RNaseH-like_sf"/>
</dbReference>
<dbReference type="SUPFAM" id="SSF53098">
    <property type="entry name" value="Ribonuclease H-like"/>
    <property type="match status" value="1"/>
</dbReference>
<dbReference type="GO" id="GO:0006139">
    <property type="term" value="P:nucleobase-containing compound metabolic process"/>
    <property type="evidence" value="ECO:0007669"/>
    <property type="project" value="InterPro"/>
</dbReference>
<organism evidence="9 10">
    <name type="scientific">Cedratvirus A11</name>
    <dbReference type="NCBI Taxonomy" id="1903266"/>
    <lineage>
        <taxon>Viruses</taxon>
        <taxon>Pithoviruses</taxon>
        <taxon>Orthocedratvirinae</taxon>
        <taxon>Alphacedratvirus</taxon>
        <taxon>Alphacedratvirus aljazairmassiliense</taxon>
    </lineage>
</organism>
<evidence type="ECO:0000256" key="7">
    <source>
        <dbReference type="ARBA" id="ARBA00042761"/>
    </source>
</evidence>
<dbReference type="Gene3D" id="3.30.420.10">
    <property type="entry name" value="Ribonuclease H-like superfamily/Ribonuclease H"/>
    <property type="match status" value="1"/>
</dbReference>
<evidence type="ECO:0000313" key="9">
    <source>
        <dbReference type="EMBL" id="SHO33231.1"/>
    </source>
</evidence>
<keyword evidence="3" id="KW-0378">Hydrolase</keyword>
<evidence type="ECO:0000256" key="5">
    <source>
        <dbReference type="ARBA" id="ARBA00022842"/>
    </source>
</evidence>
<dbReference type="GO" id="GO:0003676">
    <property type="term" value="F:nucleic acid binding"/>
    <property type="evidence" value="ECO:0007669"/>
    <property type="project" value="InterPro"/>
</dbReference>
<keyword evidence="10" id="KW-1185">Reference proteome</keyword>
<feature type="domain" description="3'-5' exonuclease" evidence="8">
    <location>
        <begin position="13"/>
        <end position="195"/>
    </location>
</feature>
<dbReference type="KEGG" id="vg:30523111"/>
<dbReference type="Pfam" id="PF01612">
    <property type="entry name" value="DNA_pol_A_exo1"/>
    <property type="match status" value="1"/>
</dbReference>
<dbReference type="Proteomes" id="UP000201465">
    <property type="component" value="Segment"/>
</dbReference>